<keyword evidence="4 5" id="KW-0406">Ion transport</keyword>
<dbReference type="GO" id="GO:0000221">
    <property type="term" value="C:vacuolar proton-transporting V-type ATPase, V1 domain"/>
    <property type="evidence" value="ECO:0007669"/>
    <property type="project" value="TreeGrafter"/>
</dbReference>
<dbReference type="Gene3D" id="1.20.1460.10">
    <property type="entry name" value="subunit c (vma5p) of the yeast v-atpase, domain 2"/>
    <property type="match status" value="2"/>
</dbReference>
<name>A0A9W7A435_9STRA</name>
<dbReference type="InterPro" id="IPR004907">
    <property type="entry name" value="ATPase_V1-cplx_csu"/>
</dbReference>
<comment type="function">
    <text evidence="5">Subunit of the V1 complex of vacuolar(H+)-ATPase (V-ATPase), a multisubunit enzyme composed of a peripheral complex (V1) that hydrolyzes ATP and a membrane integral complex (V0) that translocates protons. V-ATPase is responsible for acidifying and maintaining the pH of intracellular compartments and in some cell types, is targeted to the plasma membrane, where it is responsible for acidifying the extracellular environment. Subunit C is necessary for the assembly of the catalytic sector of the enzyme and is likely to have a specific function in its catalytic activity.</text>
</comment>
<protein>
    <recommendedName>
        <fullName evidence="5">V-type proton ATPase subunit C</fullName>
    </recommendedName>
</protein>
<keyword evidence="2 5" id="KW-0813">Transport</keyword>
<sequence length="428" mass="46730">MAEFHIVSVPTSDGAEAAFRNLMRAGASSSNPFAELTKIDIPDLLVGTLDSLMLLSDDLSKADAAIDQVVKKVERTYNDLSNGRADKLSVAGVDTEQYVQQFMWDYAKYPHRRPLPSLTNLVTSSASTVDEELRTLTSALADKQSALQECKKSKGGTLLTADLSSVLGDADISRIQVLETEYLSTVFVAVPKALRSSFEASYELIGGDLVGYGNPDWVGNDRDLGKGVEFGEDVDRDKVKGSPVVPGSLKVIKEDSESVLYTLTILLSQTTSGHYEGATFKPGTVKDLKSLFSRACREKRYIVKEFVPTPGGLDLARSEIASLQASVDHMQAALQRWCTVHFGECFAAWVHLKVIRVFVESVLRYGLPVNVTSGVFRVKGEQGGKLVASLKEAYKHLGGAAGEGEEEEEEDWRPYVTQKFATAQGERE</sequence>
<reference evidence="6" key="1">
    <citation type="submission" date="2022-07" db="EMBL/GenBank/DDBJ databases">
        <title>Genome analysis of Parmales, a sister group of diatoms, reveals the evolutionary specialization of diatoms from phago-mixotrophs to photoautotrophs.</title>
        <authorList>
            <person name="Ban H."/>
            <person name="Sato S."/>
            <person name="Yoshikawa S."/>
            <person name="Kazumasa Y."/>
            <person name="Nakamura Y."/>
            <person name="Ichinomiya M."/>
            <person name="Saitoh K."/>
            <person name="Sato N."/>
            <person name="Blanc-Mathieu R."/>
            <person name="Endo H."/>
            <person name="Kuwata A."/>
            <person name="Ogata H."/>
        </authorList>
    </citation>
    <scope>NUCLEOTIDE SEQUENCE</scope>
</reference>
<evidence type="ECO:0000256" key="3">
    <source>
        <dbReference type="ARBA" id="ARBA00022781"/>
    </source>
</evidence>
<keyword evidence="7" id="KW-1185">Reference proteome</keyword>
<dbReference type="CDD" id="cd14785">
    <property type="entry name" value="V-ATPase_C"/>
    <property type="match status" value="1"/>
</dbReference>
<keyword evidence="3 5" id="KW-0375">Hydrogen ion transport</keyword>
<gene>
    <name evidence="6" type="ORF">TrRE_jg6709</name>
</gene>
<comment type="caution">
    <text evidence="6">The sequence shown here is derived from an EMBL/GenBank/DDBJ whole genome shotgun (WGS) entry which is preliminary data.</text>
</comment>
<dbReference type="Pfam" id="PF03223">
    <property type="entry name" value="V-ATPase_C"/>
    <property type="match status" value="1"/>
</dbReference>
<comment type="subunit">
    <text evidence="5">V-ATPase is a heteromultimeric enzyme composed of a peripheral catalytic V1 complex (components A to H) attached to an integral membrane V0 proton pore complex.</text>
</comment>
<dbReference type="GO" id="GO:0046961">
    <property type="term" value="F:proton-transporting ATPase activity, rotational mechanism"/>
    <property type="evidence" value="ECO:0007669"/>
    <property type="project" value="InterPro"/>
</dbReference>
<dbReference type="PANTHER" id="PTHR10137:SF0">
    <property type="entry name" value="V-TYPE PROTON ATPASE SUBUNIT C"/>
    <property type="match status" value="1"/>
</dbReference>
<accession>A0A9W7A435</accession>
<evidence type="ECO:0000256" key="1">
    <source>
        <dbReference type="ARBA" id="ARBA00006138"/>
    </source>
</evidence>
<evidence type="ECO:0000256" key="2">
    <source>
        <dbReference type="ARBA" id="ARBA00022448"/>
    </source>
</evidence>
<dbReference type="Proteomes" id="UP001165082">
    <property type="component" value="Unassembled WGS sequence"/>
</dbReference>
<evidence type="ECO:0000313" key="6">
    <source>
        <dbReference type="EMBL" id="GMH65457.1"/>
    </source>
</evidence>
<dbReference type="InterPro" id="IPR036132">
    <property type="entry name" value="Vac_ATP_synth_c_sf"/>
</dbReference>
<dbReference type="PANTHER" id="PTHR10137">
    <property type="entry name" value="V-TYPE PROTON ATPASE SUBUNIT C"/>
    <property type="match status" value="1"/>
</dbReference>
<evidence type="ECO:0000256" key="4">
    <source>
        <dbReference type="ARBA" id="ARBA00023065"/>
    </source>
</evidence>
<dbReference type="EMBL" id="BRXZ01001212">
    <property type="protein sequence ID" value="GMH65457.1"/>
    <property type="molecule type" value="Genomic_DNA"/>
</dbReference>
<dbReference type="OrthoDB" id="6605928at2759"/>
<evidence type="ECO:0000256" key="5">
    <source>
        <dbReference type="RuleBase" id="RU364010"/>
    </source>
</evidence>
<comment type="similarity">
    <text evidence="1 5">Belongs to the V-ATPase C subunit family.</text>
</comment>
<organism evidence="6 7">
    <name type="scientific">Triparma retinervis</name>
    <dbReference type="NCBI Taxonomy" id="2557542"/>
    <lineage>
        <taxon>Eukaryota</taxon>
        <taxon>Sar</taxon>
        <taxon>Stramenopiles</taxon>
        <taxon>Ochrophyta</taxon>
        <taxon>Bolidophyceae</taxon>
        <taxon>Parmales</taxon>
        <taxon>Triparmaceae</taxon>
        <taxon>Triparma</taxon>
    </lineage>
</organism>
<dbReference type="SUPFAM" id="SSF118203">
    <property type="entry name" value="Vacuolar ATP synthase subunit C"/>
    <property type="match status" value="1"/>
</dbReference>
<evidence type="ECO:0000313" key="7">
    <source>
        <dbReference type="Proteomes" id="UP001165082"/>
    </source>
</evidence>
<dbReference type="AlphaFoldDB" id="A0A9W7A435"/>
<proteinExistence type="inferred from homology"/>